<evidence type="ECO:0000256" key="1">
    <source>
        <dbReference type="SAM" id="MobiDB-lite"/>
    </source>
</evidence>
<accession>A0AB34JD20</accession>
<proteinExistence type="predicted"/>
<keyword evidence="4" id="KW-1185">Reference proteome</keyword>
<protein>
    <submittedName>
        <fullName evidence="3">Uncharacterized protein</fullName>
    </submittedName>
</protein>
<evidence type="ECO:0000313" key="4">
    <source>
        <dbReference type="Proteomes" id="UP001515480"/>
    </source>
</evidence>
<sequence length="155" mass="17029">MLALKVLLLASAAEGGAIVLRGAQNRQRQRELNAARALFAAACGCAGYCIAAQLTTTVQPGGMAYYKVRRPLLQPNQRISASLATAACGLALDEAVGVVQSDHLLGASFRRSGRAVVRATDGLQRRWREERKIRQRAKEREWGREHTRPARIHTR</sequence>
<dbReference type="AlphaFoldDB" id="A0AB34JD20"/>
<feature type="signal peptide" evidence="2">
    <location>
        <begin position="1"/>
        <end position="15"/>
    </location>
</feature>
<evidence type="ECO:0000256" key="2">
    <source>
        <dbReference type="SAM" id="SignalP"/>
    </source>
</evidence>
<feature type="chain" id="PRO_5044329087" evidence="2">
    <location>
        <begin position="16"/>
        <end position="155"/>
    </location>
</feature>
<organism evidence="3 4">
    <name type="scientific">Prymnesium parvum</name>
    <name type="common">Toxic golden alga</name>
    <dbReference type="NCBI Taxonomy" id="97485"/>
    <lineage>
        <taxon>Eukaryota</taxon>
        <taxon>Haptista</taxon>
        <taxon>Haptophyta</taxon>
        <taxon>Prymnesiophyceae</taxon>
        <taxon>Prymnesiales</taxon>
        <taxon>Prymnesiaceae</taxon>
        <taxon>Prymnesium</taxon>
    </lineage>
</organism>
<name>A0AB34JD20_PRYPA</name>
<reference evidence="3 4" key="1">
    <citation type="journal article" date="2024" name="Science">
        <title>Giant polyketide synthase enzymes in the biosynthesis of giant marine polyether toxins.</title>
        <authorList>
            <person name="Fallon T.R."/>
            <person name="Shende V.V."/>
            <person name="Wierzbicki I.H."/>
            <person name="Pendleton A.L."/>
            <person name="Watervoot N.F."/>
            <person name="Auber R.P."/>
            <person name="Gonzalez D.J."/>
            <person name="Wisecaver J.H."/>
            <person name="Moore B.S."/>
        </authorList>
    </citation>
    <scope>NUCLEOTIDE SEQUENCE [LARGE SCALE GENOMIC DNA]</scope>
    <source>
        <strain evidence="3 4">12B1</strain>
    </source>
</reference>
<feature type="compositionally biased region" description="Basic and acidic residues" evidence="1">
    <location>
        <begin position="134"/>
        <end position="148"/>
    </location>
</feature>
<dbReference type="Proteomes" id="UP001515480">
    <property type="component" value="Unassembled WGS sequence"/>
</dbReference>
<dbReference type="EMBL" id="JBGBPQ010000010">
    <property type="protein sequence ID" value="KAL1518888.1"/>
    <property type="molecule type" value="Genomic_DNA"/>
</dbReference>
<keyword evidence="2" id="KW-0732">Signal</keyword>
<evidence type="ECO:0000313" key="3">
    <source>
        <dbReference type="EMBL" id="KAL1518888.1"/>
    </source>
</evidence>
<gene>
    <name evidence="3" type="ORF">AB1Y20_003163</name>
</gene>
<comment type="caution">
    <text evidence="3">The sequence shown here is derived from an EMBL/GenBank/DDBJ whole genome shotgun (WGS) entry which is preliminary data.</text>
</comment>
<feature type="region of interest" description="Disordered" evidence="1">
    <location>
        <begin position="134"/>
        <end position="155"/>
    </location>
</feature>